<keyword evidence="11" id="KW-1185">Reference proteome</keyword>
<dbReference type="EMBL" id="PSZO01000003">
    <property type="protein sequence ID" value="TCG11707.1"/>
    <property type="molecule type" value="Genomic_DNA"/>
</dbReference>
<dbReference type="PANTHER" id="PTHR43553">
    <property type="entry name" value="HEAVY METAL TRANSPORTER"/>
    <property type="match status" value="1"/>
</dbReference>
<evidence type="ECO:0000256" key="8">
    <source>
        <dbReference type="RuleBase" id="RU365104"/>
    </source>
</evidence>
<dbReference type="Proteomes" id="UP000294192">
    <property type="component" value="Unassembled WGS sequence"/>
</dbReference>
<dbReference type="GO" id="GO:0043190">
    <property type="term" value="C:ATP-binding cassette (ABC) transporter complex"/>
    <property type="evidence" value="ECO:0007669"/>
    <property type="project" value="TreeGrafter"/>
</dbReference>
<dbReference type="GO" id="GO:0005524">
    <property type="term" value="F:ATP binding"/>
    <property type="evidence" value="ECO:0007669"/>
    <property type="project" value="UniProtKB-UniRule"/>
</dbReference>
<dbReference type="InterPro" id="IPR003593">
    <property type="entry name" value="AAA+_ATPase"/>
</dbReference>
<proteinExistence type="inferred from homology"/>
<dbReference type="Gene3D" id="3.40.50.300">
    <property type="entry name" value="P-loop containing nucleotide triphosphate hydrolases"/>
    <property type="match status" value="1"/>
</dbReference>
<evidence type="ECO:0000256" key="2">
    <source>
        <dbReference type="ARBA" id="ARBA00022448"/>
    </source>
</evidence>
<evidence type="ECO:0000256" key="1">
    <source>
        <dbReference type="ARBA" id="ARBA00004202"/>
    </source>
</evidence>
<dbReference type="PROSITE" id="PS00211">
    <property type="entry name" value="ABC_TRANSPORTER_1"/>
    <property type="match status" value="1"/>
</dbReference>
<dbReference type="SUPFAM" id="SSF52540">
    <property type="entry name" value="P-loop containing nucleoside triphosphate hydrolases"/>
    <property type="match status" value="1"/>
</dbReference>
<dbReference type="PANTHER" id="PTHR43553:SF27">
    <property type="entry name" value="ENERGY-COUPLING FACTOR TRANSPORTER ATP-BINDING PROTEIN ECFA2"/>
    <property type="match status" value="1"/>
</dbReference>
<dbReference type="InterPro" id="IPR017871">
    <property type="entry name" value="ABC_transporter-like_CS"/>
</dbReference>
<comment type="caution">
    <text evidence="10">The sequence shown here is derived from an EMBL/GenBank/DDBJ whole genome shotgun (WGS) entry which is preliminary data.</text>
</comment>
<evidence type="ECO:0000256" key="7">
    <source>
        <dbReference type="ARBA" id="ARBA00023136"/>
    </source>
</evidence>
<evidence type="ECO:0000259" key="9">
    <source>
        <dbReference type="PROSITE" id="PS50893"/>
    </source>
</evidence>
<dbReference type="NCBIfam" id="NF010170">
    <property type="entry name" value="PRK13651.1"/>
    <property type="match status" value="1"/>
</dbReference>
<dbReference type="SMART" id="SM00382">
    <property type="entry name" value="AAA"/>
    <property type="match status" value="1"/>
</dbReference>
<organism evidence="10 11">
    <name type="scientific">Mycoplasma marinum</name>
    <dbReference type="NCBI Taxonomy" id="1937190"/>
    <lineage>
        <taxon>Bacteria</taxon>
        <taxon>Bacillati</taxon>
        <taxon>Mycoplasmatota</taxon>
        <taxon>Mollicutes</taxon>
        <taxon>Mycoplasmataceae</taxon>
        <taxon>Mycoplasma</taxon>
    </lineage>
</organism>
<name>A0A4R0XME4_9MOLU</name>
<dbReference type="InterPro" id="IPR050095">
    <property type="entry name" value="ECF_ABC_transporter_ATP-bd"/>
</dbReference>
<dbReference type="InterPro" id="IPR027417">
    <property type="entry name" value="P-loop_NTPase"/>
</dbReference>
<feature type="domain" description="ABC transporter" evidence="9">
    <location>
        <begin position="3"/>
        <end position="265"/>
    </location>
</feature>
<dbReference type="GO" id="GO:0016887">
    <property type="term" value="F:ATP hydrolysis activity"/>
    <property type="evidence" value="ECO:0007669"/>
    <property type="project" value="InterPro"/>
</dbReference>
<reference evidence="10 11" key="1">
    <citation type="submission" date="2018-02" db="EMBL/GenBank/DDBJ databases">
        <title>Mycoplasma marinum and Mycoplasma todarodis sp. nov., moderately halophilic and psychrotolerant mycoplasmas isolated from cephalopods.</title>
        <authorList>
            <person name="Viver T."/>
        </authorList>
    </citation>
    <scope>NUCLEOTIDE SEQUENCE [LARGE SCALE GENOMIC DNA]</scope>
    <source>
        <strain evidence="10 11">PE</strain>
    </source>
</reference>
<evidence type="ECO:0000256" key="4">
    <source>
        <dbReference type="ARBA" id="ARBA00022741"/>
    </source>
</evidence>
<evidence type="ECO:0000313" key="10">
    <source>
        <dbReference type="EMBL" id="TCG11707.1"/>
    </source>
</evidence>
<keyword evidence="2 8" id="KW-0813">Transport</keyword>
<keyword evidence="5 8" id="KW-0067">ATP-binding</keyword>
<dbReference type="RefSeq" id="WP_131598459.1">
    <property type="nucleotide sequence ID" value="NZ_PSZO01000003.1"/>
</dbReference>
<dbReference type="Pfam" id="PF00005">
    <property type="entry name" value="ABC_tran"/>
    <property type="match status" value="1"/>
</dbReference>
<evidence type="ECO:0000256" key="6">
    <source>
        <dbReference type="ARBA" id="ARBA00022967"/>
    </source>
</evidence>
<dbReference type="InterPro" id="IPR030946">
    <property type="entry name" value="EcfA2"/>
</dbReference>
<evidence type="ECO:0000256" key="5">
    <source>
        <dbReference type="ARBA" id="ARBA00022840"/>
    </source>
</evidence>
<dbReference type="InterPro" id="IPR015856">
    <property type="entry name" value="ABC_transpr_CbiO/EcfA_su"/>
</dbReference>
<accession>A0A4R0XME4</accession>
<comment type="subcellular location">
    <subcellularLocation>
        <location evidence="1 8">Cell membrane</location>
        <topology evidence="1 8">Peripheral membrane protein</topology>
    </subcellularLocation>
</comment>
<evidence type="ECO:0000256" key="3">
    <source>
        <dbReference type="ARBA" id="ARBA00022475"/>
    </source>
</evidence>
<comment type="function">
    <text evidence="8">ATP-binding (A) component of a common energy-coupling factor (ECF) ABC-transporter complex.</text>
</comment>
<dbReference type="AlphaFoldDB" id="A0A4R0XME4"/>
<dbReference type="CDD" id="cd03225">
    <property type="entry name" value="ABC_cobalt_CbiO_domain1"/>
    <property type="match status" value="1"/>
</dbReference>
<dbReference type="GO" id="GO:0042626">
    <property type="term" value="F:ATPase-coupled transmembrane transporter activity"/>
    <property type="evidence" value="ECO:0007669"/>
    <property type="project" value="TreeGrafter"/>
</dbReference>
<dbReference type="EC" id="7.-.-.-" evidence="8"/>
<comment type="subunit">
    <text evidence="8">Forms a stable energy-coupling factor (ECF) transporter complex composed of 2 membrane-embedded substrate-binding proteins (S component), 2 ATP-binding proteins (A component) and 2 transmembrane proteins (T component).</text>
</comment>
<dbReference type="NCBIfam" id="TIGR04521">
    <property type="entry name" value="ECF_ATPase_2"/>
    <property type="match status" value="1"/>
</dbReference>
<evidence type="ECO:0000313" key="11">
    <source>
        <dbReference type="Proteomes" id="UP000294192"/>
    </source>
</evidence>
<sequence>MQIKTIKLSHTFDKGQPQEFQALKSVTSIIEQGQSISIIGHTGSGKTTYIEHLNALLLPTEGNINLKYKAENQSKKTRELEPFVIIEKDIKASKRKIKNIKEIRKRIGIVFQFAEYQLFEETIEKDIMFGPITMGIKKEEAKQLAAKYLKIVGLDSEYLEKSPFALSGGQKRRVALAGILAMEPEVLVFDEPTAGLDPQGSQEILGIFDKLHKDGKTIIIVTHNLDDALAHTDYTMMFAKGELIKFDDSYTVLKDVDCLLKNDLEPPKLLDFVNKLESKGMKIPKVKTLEDLVQVLNSNNE</sequence>
<keyword evidence="4 8" id="KW-0547">Nucleotide-binding</keyword>
<keyword evidence="6" id="KW-1278">Translocase</keyword>
<protein>
    <recommendedName>
        <fullName evidence="8">Energy-coupling factor transporter ATP-binding protein EcfA2</fullName>
        <ecNumber evidence="8">7.-.-.-</ecNumber>
    </recommendedName>
</protein>
<dbReference type="InterPro" id="IPR003439">
    <property type="entry name" value="ABC_transporter-like_ATP-bd"/>
</dbReference>
<gene>
    <name evidence="10" type="ORF">C4B24_00965</name>
</gene>
<keyword evidence="7 8" id="KW-0472">Membrane</keyword>
<comment type="similarity">
    <text evidence="8">Belongs to the ABC transporter superfamily. Energy-coupling factor EcfA family.</text>
</comment>
<dbReference type="OrthoDB" id="9784332at2"/>
<dbReference type="PROSITE" id="PS50893">
    <property type="entry name" value="ABC_TRANSPORTER_2"/>
    <property type="match status" value="1"/>
</dbReference>
<dbReference type="FunFam" id="3.40.50.300:FF:000224">
    <property type="entry name" value="Energy-coupling factor transporter ATP-binding protein EcfA"/>
    <property type="match status" value="1"/>
</dbReference>
<keyword evidence="3 8" id="KW-1003">Cell membrane</keyword>